<reference evidence="4" key="1">
    <citation type="submission" date="2016-05" db="EMBL/GenBank/DDBJ databases">
        <title>Comparative genomics of biotechnologically important yeasts.</title>
        <authorList>
            <consortium name="DOE Joint Genome Institute"/>
            <person name="Riley R."/>
            <person name="Haridas S."/>
            <person name="Wolfe K.H."/>
            <person name="Lopes M.R."/>
            <person name="Hittinger C.T."/>
            <person name="Goker M."/>
            <person name="Salamov A."/>
            <person name="Wisecaver J."/>
            <person name="Long T.M."/>
            <person name="Aerts A.L."/>
            <person name="Barry K."/>
            <person name="Choi C."/>
            <person name="Clum A."/>
            <person name="Coughlan A.Y."/>
            <person name="Deshpande S."/>
            <person name="Douglass A.P."/>
            <person name="Hanson S.J."/>
            <person name="Klenk H.-P."/>
            <person name="Labutti K."/>
            <person name="Lapidus A."/>
            <person name="Lindquist E."/>
            <person name="Lipzen A."/>
            <person name="Meier-Kolthoff J.P."/>
            <person name="Ohm R.A."/>
            <person name="Otillar R.P."/>
            <person name="Pangilinan J."/>
            <person name="Peng Y."/>
            <person name="Rokas A."/>
            <person name="Rosa C.A."/>
            <person name="Scheuner C."/>
            <person name="Sibirny A.A."/>
            <person name="Slot J.C."/>
            <person name="Stielow J.B."/>
            <person name="Sun H."/>
            <person name="Kurtzman C.P."/>
            <person name="Blackwell M."/>
            <person name="Grigoriev I.V."/>
            <person name="Jeffries T.W."/>
        </authorList>
    </citation>
    <scope>NUCLEOTIDE SEQUENCE [LARGE SCALE GENOMIC DNA]</scope>
    <source>
        <strain evidence="4">NRRL Y-1933</strain>
    </source>
</reference>
<dbReference type="OrthoDB" id="3998262at2759"/>
<dbReference type="Pfam" id="PF09816">
    <property type="entry name" value="EAF"/>
    <property type="match status" value="1"/>
</dbReference>
<accession>A0A1E4RRE9</accession>
<dbReference type="GeneID" id="30995045"/>
<dbReference type="AlphaFoldDB" id="A0A1E4RRE9"/>
<evidence type="ECO:0000256" key="1">
    <source>
        <dbReference type="SAM" id="MobiDB-lite"/>
    </source>
</evidence>
<dbReference type="InterPro" id="IPR019194">
    <property type="entry name" value="Tscrpt_elong_fac_Eaf_N"/>
</dbReference>
<name>A0A1E4RRE9_9ASCO</name>
<organism evidence="3 4">
    <name type="scientific">Hyphopichia burtonii NRRL Y-1933</name>
    <dbReference type="NCBI Taxonomy" id="984485"/>
    <lineage>
        <taxon>Eukaryota</taxon>
        <taxon>Fungi</taxon>
        <taxon>Dikarya</taxon>
        <taxon>Ascomycota</taxon>
        <taxon>Saccharomycotina</taxon>
        <taxon>Pichiomycetes</taxon>
        <taxon>Debaryomycetaceae</taxon>
        <taxon>Hyphopichia</taxon>
    </lineage>
</organism>
<dbReference type="STRING" id="984485.A0A1E4RRE9"/>
<feature type="compositionally biased region" description="Polar residues" evidence="1">
    <location>
        <begin position="332"/>
        <end position="341"/>
    </location>
</feature>
<evidence type="ECO:0000313" key="3">
    <source>
        <dbReference type="EMBL" id="ODV69874.1"/>
    </source>
</evidence>
<protein>
    <recommendedName>
        <fullName evidence="2">Transcription elongation factor Eaf N-terminal domain-containing protein</fullName>
    </recommendedName>
</protein>
<keyword evidence="4" id="KW-1185">Reference proteome</keyword>
<proteinExistence type="predicted"/>
<gene>
    <name evidence="3" type="ORF">HYPBUDRAFT_151435</name>
</gene>
<feature type="compositionally biased region" description="Basic and acidic residues" evidence="1">
    <location>
        <begin position="177"/>
        <end position="189"/>
    </location>
</feature>
<feature type="region of interest" description="Disordered" evidence="1">
    <location>
        <begin position="147"/>
        <end position="425"/>
    </location>
</feature>
<feature type="domain" description="Transcription elongation factor Eaf N-terminal" evidence="2">
    <location>
        <begin position="8"/>
        <end position="121"/>
    </location>
</feature>
<feature type="compositionally biased region" description="Acidic residues" evidence="1">
    <location>
        <begin position="286"/>
        <end position="311"/>
    </location>
</feature>
<feature type="compositionally biased region" description="Basic and acidic residues" evidence="1">
    <location>
        <begin position="236"/>
        <end position="245"/>
    </location>
</feature>
<evidence type="ECO:0000259" key="2">
    <source>
        <dbReference type="Pfam" id="PF09816"/>
    </source>
</evidence>
<dbReference type="Proteomes" id="UP000095085">
    <property type="component" value="Unassembled WGS sequence"/>
</dbReference>
<evidence type="ECO:0000313" key="4">
    <source>
        <dbReference type="Proteomes" id="UP000095085"/>
    </source>
</evidence>
<dbReference type="EMBL" id="KV454538">
    <property type="protein sequence ID" value="ODV69874.1"/>
    <property type="molecule type" value="Genomic_DNA"/>
</dbReference>
<feature type="compositionally biased region" description="Basic residues" evidence="1">
    <location>
        <begin position="256"/>
        <end position="267"/>
    </location>
</feature>
<sequence length="425" mass="48039">MSIADGEYDIDLSQLLADTGSESSDSSFAIRYGFIPDSMDQAKPLRLYQTEKECLLQAFSNNNSKPIIFEGAPQRHRKTNNPALDSYYLSFNLNDEGDQKKSLVQLRRLNSTIRVSKSRNPSKWEDQITQWDKQEQLGELLALSIDSPRVEESPKKMKPNPVPKATKDLKSQNARSVDGRGKHIVEPAKELTLASKRPPTATPETKNDIISESDFEDLGLDENNNTDFPIIDLSDADEKKPEPKPQSKPQLQLHQSKPRGPGRPRGKKKDEPPKKELKPKKKELVSEDIDMDDDFKDLEDQLQEVLEEEEESNKQSSISPDTSPDMDKDVSKQPQSTLENRTGNDFKNDNDNDDDDDDDDDDSDGERYRFAGGPIIINMGEDNNKKTPIYNRPFDNSSLRKPMSLRDLYGADNDGKDDMSSSEAE</sequence>
<feature type="compositionally biased region" description="Acidic residues" evidence="1">
    <location>
        <begin position="211"/>
        <end position="220"/>
    </location>
</feature>
<feature type="compositionally biased region" description="Acidic residues" evidence="1">
    <location>
        <begin position="351"/>
        <end position="364"/>
    </location>
</feature>
<dbReference type="RefSeq" id="XP_020078941.1">
    <property type="nucleotide sequence ID" value="XM_020220495.1"/>
</dbReference>